<proteinExistence type="inferred from homology"/>
<dbReference type="GO" id="GO:0006508">
    <property type="term" value="P:proteolysis"/>
    <property type="evidence" value="ECO:0007669"/>
    <property type="project" value="UniProtKB-KW"/>
</dbReference>
<evidence type="ECO:0000313" key="6">
    <source>
        <dbReference type="Proteomes" id="UP000188273"/>
    </source>
</evidence>
<dbReference type="PROSITE" id="PS01276">
    <property type="entry name" value="PEPTIDASE_U32"/>
    <property type="match status" value="1"/>
</dbReference>
<accession>A0A1Q2HM51</accession>
<dbReference type="InterPro" id="IPR051454">
    <property type="entry name" value="RNA/ubiquinone_mod_enzymes"/>
</dbReference>
<keyword evidence="1 5" id="KW-0645">Protease</keyword>
<keyword evidence="6" id="KW-1185">Reference proteome</keyword>
<dbReference type="STRING" id="1940790.L21SP3_00110"/>
<dbReference type="OrthoDB" id="9807498at2"/>
<dbReference type="Gene3D" id="2.40.30.10">
    <property type="entry name" value="Translation factors"/>
    <property type="match status" value="1"/>
</dbReference>
<comment type="similarity">
    <text evidence="3">Belongs to the peptidase U32 family.</text>
</comment>
<evidence type="ECO:0000256" key="3">
    <source>
        <dbReference type="ARBA" id="ARBA00038374"/>
    </source>
</evidence>
<dbReference type="InterPro" id="IPR032525">
    <property type="entry name" value="Peptidase_U32_C"/>
</dbReference>
<evidence type="ECO:0000259" key="4">
    <source>
        <dbReference type="Pfam" id="PF16325"/>
    </source>
</evidence>
<organism evidence="5 6">
    <name type="scientific">Sedimentisphaera cyanobacteriorum</name>
    <dbReference type="NCBI Taxonomy" id="1940790"/>
    <lineage>
        <taxon>Bacteria</taxon>
        <taxon>Pseudomonadati</taxon>
        <taxon>Planctomycetota</taxon>
        <taxon>Phycisphaerae</taxon>
        <taxon>Sedimentisphaerales</taxon>
        <taxon>Sedimentisphaeraceae</taxon>
        <taxon>Sedimentisphaera</taxon>
    </lineage>
</organism>
<dbReference type="Pfam" id="PF16325">
    <property type="entry name" value="Peptidase_U32_C"/>
    <property type="match status" value="1"/>
</dbReference>
<dbReference type="KEGG" id="pbu:L21SP3_00110"/>
<feature type="domain" description="Peptidase family U32 C-terminal" evidence="4">
    <location>
        <begin position="323"/>
        <end position="398"/>
    </location>
</feature>
<evidence type="ECO:0000256" key="2">
    <source>
        <dbReference type="ARBA" id="ARBA00022801"/>
    </source>
</evidence>
<evidence type="ECO:0000256" key="1">
    <source>
        <dbReference type="ARBA" id="ARBA00022670"/>
    </source>
</evidence>
<sequence length="402" mass="44990">MAQSSKRPELLAPAGNLEKLKWAVQYGADAVYFGSEYSLRNFAGNFSLAQAEQGIKYLHRFGRKAYITLNIFPFSDEYDKILSLARNFDEMNADAIIVADLGVLMMLKREGIRAAVHISTQANTLSSQTALEYAELGASRVNLARELSLQQIKAILPAVSGKIQTEVFIHGAVCFSYSGRCAISDYLTGRRANRGECTHPCRWKYHLMEEERPGEYHPVFEDDRGLYFFNSKDLALFEYVPALAEIGVDSMKIEGRMKSVHYIGSVVSLYRRIIDGDEISSEEAFKLLGRVKNRGYSRGFIDGPAESKDCQLEDNHSTGGTVFAANVTDQTSDNGCFIRVRNKIFAGEKLEVLLPNGRLSEATLPKPLTDQKGETHEFANNEQIIRLTSPLPEFSILRRVSE</sequence>
<dbReference type="PANTHER" id="PTHR30217:SF6">
    <property type="entry name" value="TRNA HYDROXYLATION PROTEIN P"/>
    <property type="match status" value="1"/>
</dbReference>
<dbReference type="AlphaFoldDB" id="A0A1Q2HM51"/>
<dbReference type="GO" id="GO:0008233">
    <property type="term" value="F:peptidase activity"/>
    <property type="evidence" value="ECO:0007669"/>
    <property type="project" value="UniProtKB-KW"/>
</dbReference>
<protein>
    <submittedName>
        <fullName evidence="5">Putative protease YhbU</fullName>
        <ecNumber evidence="5">3.4.-.-</ecNumber>
    </submittedName>
</protein>
<dbReference type="EC" id="3.4.-.-" evidence="5"/>
<dbReference type="Pfam" id="PF01136">
    <property type="entry name" value="Peptidase_U32"/>
    <property type="match status" value="1"/>
</dbReference>
<name>A0A1Q2HM51_9BACT</name>
<keyword evidence="2 5" id="KW-0378">Hydrolase</keyword>
<evidence type="ECO:0000313" key="5">
    <source>
        <dbReference type="EMBL" id="AQQ08334.1"/>
    </source>
</evidence>
<dbReference type="Proteomes" id="UP000188273">
    <property type="component" value="Chromosome"/>
</dbReference>
<dbReference type="RefSeq" id="WP_077538505.1">
    <property type="nucleotide sequence ID" value="NZ_CP019633.1"/>
</dbReference>
<gene>
    <name evidence="5" type="primary">yhbU_2</name>
    <name evidence="5" type="ORF">L21SP3_00110</name>
</gene>
<dbReference type="InterPro" id="IPR001539">
    <property type="entry name" value="Peptidase_U32"/>
</dbReference>
<reference evidence="6" key="1">
    <citation type="submission" date="2017-02" db="EMBL/GenBank/DDBJ databases">
        <title>Comparative genomics and description of representatives of a novel lineage of planctomycetes thriving in anoxic sediments.</title>
        <authorList>
            <person name="Spring S."/>
            <person name="Bunk B."/>
            <person name="Sproer C."/>
            <person name="Klenk H.-P."/>
        </authorList>
    </citation>
    <scope>NUCLEOTIDE SEQUENCE [LARGE SCALE GENOMIC DNA]</scope>
    <source>
        <strain evidence="6">L21-RPul-D3</strain>
    </source>
</reference>
<dbReference type="EMBL" id="CP019633">
    <property type="protein sequence ID" value="AQQ08334.1"/>
    <property type="molecule type" value="Genomic_DNA"/>
</dbReference>
<dbReference type="PANTHER" id="PTHR30217">
    <property type="entry name" value="PEPTIDASE U32 FAMILY"/>
    <property type="match status" value="1"/>
</dbReference>